<feature type="transmembrane region" description="Helical" evidence="11">
    <location>
        <begin position="210"/>
        <end position="230"/>
    </location>
</feature>
<dbReference type="SMR" id="A0A3R9PSA5"/>
<keyword evidence="9 11" id="KW-0472">Membrane</keyword>
<evidence type="ECO:0000256" key="11">
    <source>
        <dbReference type="HAMAP-Rule" id="MF_00154"/>
    </source>
</evidence>
<dbReference type="InterPro" id="IPR006369">
    <property type="entry name" value="Protohaem_IX_farnesylTrfase"/>
</dbReference>
<dbReference type="GO" id="GO:0008495">
    <property type="term" value="F:protoheme IX farnesyltransferase activity"/>
    <property type="evidence" value="ECO:0007669"/>
    <property type="project" value="UniProtKB-UniRule"/>
</dbReference>
<protein>
    <recommendedName>
        <fullName evidence="11">Protoheme IX farnesyltransferase</fullName>
        <ecNumber evidence="11">2.5.1.141</ecNumber>
    </recommendedName>
    <alternativeName>
        <fullName evidence="11">Heme B farnesyltransferase</fullName>
    </alternativeName>
    <alternativeName>
        <fullName evidence="11">Heme O synthase</fullName>
    </alternativeName>
</protein>
<dbReference type="GeneID" id="6094164"/>
<feature type="transmembrane region" description="Helical" evidence="11">
    <location>
        <begin position="112"/>
        <end position="131"/>
    </location>
</feature>
<dbReference type="RefSeq" id="WP_012309530.1">
    <property type="nucleotide sequence ID" value="NZ_RCOR01000002.1"/>
</dbReference>
<comment type="function">
    <text evidence="1 11">Converts heme B (protoheme IX) to heme O by substitution of the vinyl group on carbon 2 of heme B porphyrin ring with a hydroxyethyl farnesyl side group.</text>
</comment>
<keyword evidence="5 11" id="KW-0808">Transferase</keyword>
<evidence type="ECO:0000256" key="1">
    <source>
        <dbReference type="ARBA" id="ARBA00004019"/>
    </source>
</evidence>
<comment type="catalytic activity">
    <reaction evidence="10 11">
        <text>heme b + (2E,6E)-farnesyl diphosphate + H2O = Fe(II)-heme o + diphosphate</text>
        <dbReference type="Rhea" id="RHEA:28070"/>
        <dbReference type="ChEBI" id="CHEBI:15377"/>
        <dbReference type="ChEBI" id="CHEBI:33019"/>
        <dbReference type="ChEBI" id="CHEBI:60344"/>
        <dbReference type="ChEBI" id="CHEBI:60530"/>
        <dbReference type="ChEBI" id="CHEBI:175763"/>
        <dbReference type="EC" id="2.5.1.141"/>
    </reaction>
</comment>
<comment type="similarity">
    <text evidence="11">Belongs to the UbiA prenyltransferase family. Protoheme IX farnesyltransferase subfamily.</text>
</comment>
<evidence type="ECO:0000256" key="2">
    <source>
        <dbReference type="ARBA" id="ARBA00004651"/>
    </source>
</evidence>
<dbReference type="InterPro" id="IPR044878">
    <property type="entry name" value="UbiA_sf"/>
</dbReference>
<proteinExistence type="inferred from homology"/>
<evidence type="ECO:0000313" key="13">
    <source>
        <dbReference type="Proteomes" id="UP000278149"/>
    </source>
</evidence>
<dbReference type="GO" id="GO:0048034">
    <property type="term" value="P:heme O biosynthetic process"/>
    <property type="evidence" value="ECO:0007669"/>
    <property type="project" value="UniProtKB-UniRule"/>
</dbReference>
<accession>A0A3R9PSA5</accession>
<dbReference type="GO" id="GO:0005886">
    <property type="term" value="C:plasma membrane"/>
    <property type="evidence" value="ECO:0007669"/>
    <property type="project" value="UniProtKB-SubCell"/>
</dbReference>
<evidence type="ECO:0000256" key="4">
    <source>
        <dbReference type="ARBA" id="ARBA00010223"/>
    </source>
</evidence>
<evidence type="ECO:0000256" key="3">
    <source>
        <dbReference type="ARBA" id="ARBA00004919"/>
    </source>
</evidence>
<evidence type="ECO:0000313" key="12">
    <source>
        <dbReference type="EMBL" id="RSN70888.1"/>
    </source>
</evidence>
<dbReference type="InterPro" id="IPR030470">
    <property type="entry name" value="UbiA_prenylTrfase_CS"/>
</dbReference>
<dbReference type="EC" id="2.5.1.141" evidence="11"/>
<feature type="transmembrane region" description="Helical" evidence="11">
    <location>
        <begin position="236"/>
        <end position="253"/>
    </location>
</feature>
<comment type="pathway">
    <text evidence="3 11">Porphyrin-containing compound metabolism; heme O biosynthesis; heme O from protoheme: step 1/1.</text>
</comment>
<comment type="subcellular location">
    <subcellularLocation>
        <location evidence="2 11">Cell membrane</location>
        <topology evidence="2 11">Multi-pass membrane protein</topology>
    </subcellularLocation>
</comment>
<dbReference type="Proteomes" id="UP000278149">
    <property type="component" value="Unassembled WGS sequence"/>
</dbReference>
<dbReference type="Pfam" id="PF01040">
    <property type="entry name" value="UbiA"/>
    <property type="match status" value="1"/>
</dbReference>
<feature type="transmembrane region" description="Helical" evidence="11">
    <location>
        <begin position="164"/>
        <end position="189"/>
    </location>
</feature>
<feature type="transmembrane region" description="Helical" evidence="11">
    <location>
        <begin position="21"/>
        <end position="39"/>
    </location>
</feature>
<comment type="similarity">
    <text evidence="4">In the C-terminal section; belongs to the UbiA prenyltransferase family. Protoheme IX farnesyltransferase subfamily.</text>
</comment>
<keyword evidence="11" id="KW-1003">Cell membrane</keyword>
<organism evidence="12 13">
    <name type="scientific">Candidatus Korarchaeum cryptofilum</name>
    <dbReference type="NCBI Taxonomy" id="498846"/>
    <lineage>
        <taxon>Archaea</taxon>
        <taxon>Thermoproteota</taxon>
        <taxon>Candidatus Korarchaeia</taxon>
        <taxon>Candidatus Korarchaeales</taxon>
        <taxon>Candidatus Korarchaeaceae</taxon>
        <taxon>Candidatus Korarchaeum</taxon>
    </lineage>
</organism>
<feature type="transmembrane region" description="Helical" evidence="11">
    <location>
        <begin position="274"/>
        <end position="292"/>
    </location>
</feature>
<dbReference type="NCBIfam" id="TIGR01473">
    <property type="entry name" value="cyoE_ctaB"/>
    <property type="match status" value="1"/>
</dbReference>
<comment type="miscellaneous">
    <text evidence="11">Carbon 2 of the heme B porphyrin ring is defined according to the Fischer nomenclature.</text>
</comment>
<keyword evidence="8 11" id="KW-0350">Heme biosynthesis</keyword>
<feature type="transmembrane region" description="Helical" evidence="11">
    <location>
        <begin position="45"/>
        <end position="65"/>
    </location>
</feature>
<dbReference type="InterPro" id="IPR000537">
    <property type="entry name" value="UbiA_prenyltransferase"/>
</dbReference>
<name>A0A3R9PSA5_9CREN</name>
<keyword evidence="6 11" id="KW-0812">Transmembrane</keyword>
<keyword evidence="7 11" id="KW-1133">Transmembrane helix</keyword>
<evidence type="ECO:0000256" key="10">
    <source>
        <dbReference type="ARBA" id="ARBA00047690"/>
    </source>
</evidence>
<dbReference type="PANTHER" id="PTHR43448">
    <property type="entry name" value="PROTOHEME IX FARNESYLTRANSFERASE, MITOCHONDRIAL"/>
    <property type="match status" value="1"/>
</dbReference>
<sequence>MQVEVFKVKLSDLLCLTKPKQTFLLLLTSIFTYVGAGGMRLDALLLLTAAMLLSISGTTSVNMALDADIDAMMPRTKDRPVPSGRVSRVEALSFGLLLFIVGLGLSYLINPWTAFATSLGMAFDILVYTMWTKRRTPLSIIFGGVAGAAPSLAGWAAARGSIELQAIMIALITILWIPSHIWYISIYYLDDYAAARVPMAPVVWGIERTSKLIVASNVLMIILQLLLFLMGPLGPIFLVLSLPITLRFLIHSIRYARSPSRGEARRMYKVASPVEGVIFLAIALDGIFRILWSS</sequence>
<dbReference type="CDD" id="cd13957">
    <property type="entry name" value="PT_UbiA_Cox10"/>
    <property type="match status" value="1"/>
</dbReference>
<dbReference type="UniPathway" id="UPA00834">
    <property type="reaction ID" value="UER00712"/>
</dbReference>
<evidence type="ECO:0000256" key="9">
    <source>
        <dbReference type="ARBA" id="ARBA00023136"/>
    </source>
</evidence>
<gene>
    <name evidence="12" type="primary">cyoE</name>
    <name evidence="11" type="synonym">ctaB</name>
    <name evidence="12" type="ORF">D9Q81_00325</name>
</gene>
<comment type="caution">
    <text evidence="12">The sequence shown here is derived from an EMBL/GenBank/DDBJ whole genome shotgun (WGS) entry which is preliminary data.</text>
</comment>
<evidence type="ECO:0000256" key="5">
    <source>
        <dbReference type="ARBA" id="ARBA00022679"/>
    </source>
</evidence>
<dbReference type="AlphaFoldDB" id="A0A3R9PSA5"/>
<dbReference type="Gene3D" id="1.10.357.140">
    <property type="entry name" value="UbiA prenyltransferase"/>
    <property type="match status" value="1"/>
</dbReference>
<evidence type="ECO:0000256" key="7">
    <source>
        <dbReference type="ARBA" id="ARBA00022989"/>
    </source>
</evidence>
<dbReference type="OMA" id="VVPYTMW"/>
<dbReference type="HAMAP" id="MF_00154">
    <property type="entry name" value="CyoE_CtaB"/>
    <property type="match status" value="1"/>
</dbReference>
<evidence type="ECO:0000256" key="8">
    <source>
        <dbReference type="ARBA" id="ARBA00023133"/>
    </source>
</evidence>
<evidence type="ECO:0000256" key="6">
    <source>
        <dbReference type="ARBA" id="ARBA00022692"/>
    </source>
</evidence>
<dbReference type="PANTHER" id="PTHR43448:SF2">
    <property type="entry name" value="PROTOHEME IX FARNESYLTRANSFERASE, MITOCHONDRIAL"/>
    <property type="match status" value="1"/>
</dbReference>
<dbReference type="PROSITE" id="PS00943">
    <property type="entry name" value="UBIA"/>
    <property type="match status" value="1"/>
</dbReference>
<feature type="transmembrane region" description="Helical" evidence="11">
    <location>
        <begin position="138"/>
        <end position="158"/>
    </location>
</feature>
<dbReference type="EMBL" id="RCOR01000002">
    <property type="protein sequence ID" value="RSN70888.1"/>
    <property type="molecule type" value="Genomic_DNA"/>
</dbReference>
<reference evidence="12 13" key="1">
    <citation type="submission" date="2018-10" db="EMBL/GenBank/DDBJ databases">
        <title>Co-occurring genomic capacity for anaerobic methane metabolism and dissimilatory sulfite reduction discovered in the Korarchaeota.</title>
        <authorList>
            <person name="Mckay L.J."/>
            <person name="Dlakic M."/>
            <person name="Fields M.W."/>
            <person name="Delmont T.O."/>
            <person name="Eren A.M."/>
            <person name="Jay Z.J."/>
            <person name="Klingelsmith K.B."/>
            <person name="Rusch D.B."/>
            <person name="Inskeep W.P."/>
        </authorList>
    </citation>
    <scope>NUCLEOTIDE SEQUENCE [LARGE SCALE GENOMIC DNA]</scope>
    <source>
        <strain evidence="12 13">WS</strain>
    </source>
</reference>
<feature type="transmembrane region" description="Helical" evidence="11">
    <location>
        <begin position="86"/>
        <end position="106"/>
    </location>
</feature>